<evidence type="ECO:0000313" key="1">
    <source>
        <dbReference type="EMBL" id="KAJ4706805.1"/>
    </source>
</evidence>
<comment type="caution">
    <text evidence="1">The sequence shown here is derived from an EMBL/GenBank/DDBJ whole genome shotgun (WGS) entry which is preliminary data.</text>
</comment>
<accession>A0ACC1X5X4</accession>
<keyword evidence="2" id="KW-1185">Reference proteome</keyword>
<dbReference type="Proteomes" id="UP001164539">
    <property type="component" value="Chromosome 11"/>
</dbReference>
<dbReference type="EMBL" id="CM051404">
    <property type="protein sequence ID" value="KAJ4706805.1"/>
    <property type="molecule type" value="Genomic_DNA"/>
</dbReference>
<proteinExistence type="predicted"/>
<evidence type="ECO:0000313" key="2">
    <source>
        <dbReference type="Proteomes" id="UP001164539"/>
    </source>
</evidence>
<sequence>MANPSPNPNPNPRRNSYSNTVNSDNSSRLMNFFKRPHAFPFLLSVFLLLTWLSFRLQHSSHFSPSSRELHKAKEKLSSKDDDDRKANLVRFKSDLPSLILKDKRGWLLNPVSLALNSGVKGGAVSCVSLHVGQIQPGNMRGNHRHYTTNETFVLWGAKTKFRLENNQIDGKGYAEVIIDADEVAIAASPRGIAHALVNIDSIHSTSFIGCQDGVVDYKTSTSDFNVWKDL</sequence>
<gene>
    <name evidence="1" type="ORF">OWV82_020415</name>
</gene>
<organism evidence="1 2">
    <name type="scientific">Melia azedarach</name>
    <name type="common">Chinaberry tree</name>
    <dbReference type="NCBI Taxonomy" id="155640"/>
    <lineage>
        <taxon>Eukaryota</taxon>
        <taxon>Viridiplantae</taxon>
        <taxon>Streptophyta</taxon>
        <taxon>Embryophyta</taxon>
        <taxon>Tracheophyta</taxon>
        <taxon>Spermatophyta</taxon>
        <taxon>Magnoliopsida</taxon>
        <taxon>eudicotyledons</taxon>
        <taxon>Gunneridae</taxon>
        <taxon>Pentapetalae</taxon>
        <taxon>rosids</taxon>
        <taxon>malvids</taxon>
        <taxon>Sapindales</taxon>
        <taxon>Meliaceae</taxon>
        <taxon>Melia</taxon>
    </lineage>
</organism>
<protein>
    <submittedName>
        <fullName evidence="1">RmlC-type cupin</fullName>
    </submittedName>
</protein>
<name>A0ACC1X5X4_MELAZ</name>
<reference evidence="1 2" key="1">
    <citation type="journal article" date="2023" name="Science">
        <title>Complex scaffold remodeling in plant triterpene biosynthesis.</title>
        <authorList>
            <person name="De La Pena R."/>
            <person name="Hodgson H."/>
            <person name="Liu J.C."/>
            <person name="Stephenson M.J."/>
            <person name="Martin A.C."/>
            <person name="Owen C."/>
            <person name="Harkess A."/>
            <person name="Leebens-Mack J."/>
            <person name="Jimenez L.E."/>
            <person name="Osbourn A."/>
            <person name="Sattely E.S."/>
        </authorList>
    </citation>
    <scope>NUCLEOTIDE SEQUENCE [LARGE SCALE GENOMIC DNA]</scope>
    <source>
        <strain evidence="2">cv. JPN11</strain>
        <tissue evidence="1">Leaf</tissue>
    </source>
</reference>